<dbReference type="Gene3D" id="3.30.450.20">
    <property type="entry name" value="PAS domain"/>
    <property type="match status" value="2"/>
</dbReference>
<dbReference type="InterPro" id="IPR031803">
    <property type="entry name" value="BAT_GAF/HTH-assoc"/>
</dbReference>
<dbReference type="InterPro" id="IPR029016">
    <property type="entry name" value="GAF-like_dom_sf"/>
</dbReference>
<dbReference type="Proteomes" id="UP000011519">
    <property type="component" value="Unassembled WGS sequence"/>
</dbReference>
<dbReference type="OrthoDB" id="165911at2157"/>
<evidence type="ECO:0000256" key="3">
    <source>
        <dbReference type="SAM" id="MobiDB-lite"/>
    </source>
</evidence>
<dbReference type="SMART" id="SM00091">
    <property type="entry name" value="PAS"/>
    <property type="match status" value="2"/>
</dbReference>
<dbReference type="Pfam" id="PF08448">
    <property type="entry name" value="PAS_4"/>
    <property type="match status" value="1"/>
</dbReference>
<keyword evidence="1" id="KW-0805">Transcription regulation</keyword>
<dbReference type="Gene3D" id="3.30.450.40">
    <property type="match status" value="2"/>
</dbReference>
<dbReference type="InterPro" id="IPR013656">
    <property type="entry name" value="PAS_4"/>
</dbReference>
<gene>
    <name evidence="5" type="ORF">C483_04699</name>
</gene>
<evidence type="ECO:0000259" key="4">
    <source>
        <dbReference type="PROSITE" id="PS50112"/>
    </source>
</evidence>
<feature type="region of interest" description="Disordered" evidence="3">
    <location>
        <begin position="914"/>
        <end position="943"/>
    </location>
</feature>
<keyword evidence="6" id="KW-1185">Reference proteome</keyword>
<feature type="region of interest" description="Disordered" evidence="3">
    <location>
        <begin position="716"/>
        <end position="740"/>
    </location>
</feature>
<dbReference type="NCBIfam" id="TIGR00229">
    <property type="entry name" value="sensory_box"/>
    <property type="match status" value="2"/>
</dbReference>
<protein>
    <submittedName>
        <fullName evidence="5">PAS/PAC sensor protein</fullName>
    </submittedName>
</protein>
<dbReference type="InterPro" id="IPR003018">
    <property type="entry name" value="GAF"/>
</dbReference>
<dbReference type="SUPFAM" id="SSF88659">
    <property type="entry name" value="Sigma3 and sigma4 domains of RNA polymerase sigma factors"/>
    <property type="match status" value="1"/>
</dbReference>
<dbReference type="PANTHER" id="PTHR34236:SF1">
    <property type="entry name" value="DIMETHYL SULFOXIDE REDUCTASE TRANSCRIPTIONAL ACTIVATOR"/>
    <property type="match status" value="1"/>
</dbReference>
<feature type="compositionally biased region" description="Basic and acidic residues" evidence="3">
    <location>
        <begin position="95"/>
        <end position="109"/>
    </location>
</feature>
<feature type="compositionally biased region" description="Acidic residues" evidence="3">
    <location>
        <begin position="172"/>
        <end position="188"/>
    </location>
</feature>
<sequence>MHTTRTVDAPPPRLLVVGSALATEFDSLVSAWSGPLAEATIESVPTATAALEWLDRHAAGGVDGVGGVDCVVTAADLPDGSGLGVLESIRERDIEHGGCEPGVGERDAPSDGGDEIPVVLSPGAGEGDGVLARAVAAAGCTEYVPRVGEPDVNVDVGADVDADAGSTSGPDPDSDSDPDPDLDPDLDPSYDSNTALLAVVEGVLSRTGKRNRRREQARQFEAIFDDPSAYGWVLDPDGAVRQANEAALADLDATPSDVRGRDLWSLASWDQLEDCRETIHQAVEEAASGQVVRREVTRERPNDGDDRPADTAETAESSRQTLDLTVRPVTDGDRVTTILVRATDVTERAALESDLRESEELHRVTLNHMTDTVLITNDEGEFTYVCPNVHFIFGYTDAEIHEMGSIDELLGADLFDRAELAEDGVLTNIECTATDKVGREHTLLVNVREVSIQDGTLLYSCRDITTRKRREEALTALHRTARELLYAETDREIAAVTVEDATDVLDLEASAIYLFDTDENVLRPAARSDSMAALHGPLSAKQVGESIVGDVFIDGESRFLADVHDSPLLADPTTEIRSAAFVPLGDHGVFVAGSAEADVFDEVSSEVTDLLAATAEAALDRVERERTLRERDRELKHQNRQLTSLNQINEIIREIDQELVQAETRDEIEHGVCDRLTATDRFSFAWIGTDDPSGERLESRAHGGTDRGRDYLDSVSFSLPAQPGGGATGDGSAAETAATTEASINDCEPAVRTALTREGTVVSNVVDDLREQPWRSEALAREYQSVISVPLSYDEFSYGVLTVYADRPDAFDDVTRAVLTELGETIASAIAAVDRKRALLSNANTRLEFDVADESFVFTRLATRADCTLSFDGGVRQHEDGATVFASVEGAPAADVVSAATELVAVTDAQVVSDHQRGGRGSTSGGASANTNTNTNTNANATGEGGGTIKLELARPFPALTLADHGAILRSVRATPDSTRVVVDVPADVGGGAGAGGAGGTAGTGDEGGSDTTAGTTIGGGADTGASTDIVTTAFPDIELRSKRRVDRTTPRDLRAELLDRLTDRQLEVVQLAYYSGYFESPRERSGEDIASMLSISPAAFYRHHRTVQRKLFSVIFDELGVPSHTMVE</sequence>
<dbReference type="InterPro" id="IPR013324">
    <property type="entry name" value="RNA_pol_sigma_r3/r4-like"/>
</dbReference>
<evidence type="ECO:0000313" key="5">
    <source>
        <dbReference type="EMBL" id="ELY93949.1"/>
    </source>
</evidence>
<dbReference type="Pfam" id="PF15915">
    <property type="entry name" value="BAT"/>
    <property type="match status" value="1"/>
</dbReference>
<feature type="domain" description="PAS" evidence="4">
    <location>
        <begin position="216"/>
        <end position="286"/>
    </location>
</feature>
<feature type="domain" description="PAS" evidence="4">
    <location>
        <begin position="358"/>
        <end position="400"/>
    </location>
</feature>
<dbReference type="PROSITE" id="PS50112">
    <property type="entry name" value="PAS"/>
    <property type="match status" value="2"/>
</dbReference>
<dbReference type="PANTHER" id="PTHR34236">
    <property type="entry name" value="DIMETHYL SULFOXIDE REDUCTASE TRANSCRIPTIONAL ACTIVATOR"/>
    <property type="match status" value="1"/>
</dbReference>
<accession>M0A5X5</accession>
<comment type="caution">
    <text evidence="5">The sequence shown here is derived from an EMBL/GenBank/DDBJ whole genome shotgun (WGS) entry which is preliminary data.</text>
</comment>
<dbReference type="CDD" id="cd00130">
    <property type="entry name" value="PAS"/>
    <property type="match status" value="2"/>
</dbReference>
<evidence type="ECO:0000256" key="2">
    <source>
        <dbReference type="ARBA" id="ARBA00023163"/>
    </source>
</evidence>
<feature type="compositionally biased region" description="Low complexity" evidence="3">
    <location>
        <begin position="151"/>
        <end position="165"/>
    </location>
</feature>
<feature type="compositionally biased region" description="Low complexity" evidence="3">
    <location>
        <begin position="730"/>
        <end position="740"/>
    </location>
</feature>
<dbReference type="InterPro" id="IPR007050">
    <property type="entry name" value="HTH_bacterioopsin"/>
</dbReference>
<feature type="compositionally biased region" description="Basic and acidic residues" evidence="3">
    <location>
        <begin position="292"/>
        <end position="310"/>
    </location>
</feature>
<feature type="region of interest" description="Disordered" evidence="3">
    <location>
        <begin position="95"/>
        <end position="116"/>
    </location>
</feature>
<dbReference type="RefSeq" id="WP_006652186.1">
    <property type="nucleotide sequence ID" value="NZ_AOIM01000013.1"/>
</dbReference>
<dbReference type="InterPro" id="IPR035965">
    <property type="entry name" value="PAS-like_dom_sf"/>
</dbReference>
<proteinExistence type="predicted"/>
<feature type="compositionally biased region" description="Gly residues" evidence="3">
    <location>
        <begin position="989"/>
        <end position="1007"/>
    </location>
</feature>
<reference evidence="5 6" key="1">
    <citation type="journal article" date="2014" name="PLoS Genet.">
        <title>Phylogenetically driven sequencing of extremely halophilic archaea reveals strategies for static and dynamic osmo-response.</title>
        <authorList>
            <person name="Becker E.A."/>
            <person name="Seitzer P.M."/>
            <person name="Tritt A."/>
            <person name="Larsen D."/>
            <person name="Krusor M."/>
            <person name="Yao A.I."/>
            <person name="Wu D."/>
            <person name="Madern D."/>
            <person name="Eisen J.A."/>
            <person name="Darling A.E."/>
            <person name="Facciotti M.T."/>
        </authorList>
    </citation>
    <scope>NUCLEOTIDE SEQUENCE [LARGE SCALE GENOMIC DNA]</scope>
    <source>
        <strain evidence="5 6">JCM 10989</strain>
    </source>
</reference>
<dbReference type="STRING" id="1227493.C483_04699"/>
<dbReference type="PATRIC" id="fig|1227493.4.peg.906"/>
<evidence type="ECO:0000256" key="1">
    <source>
        <dbReference type="ARBA" id="ARBA00023015"/>
    </source>
</evidence>
<dbReference type="AlphaFoldDB" id="M0A5X5"/>
<dbReference type="SUPFAM" id="SSF55781">
    <property type="entry name" value="GAF domain-like"/>
    <property type="match status" value="2"/>
</dbReference>
<dbReference type="Pfam" id="PF13185">
    <property type="entry name" value="GAF_2"/>
    <property type="match status" value="2"/>
</dbReference>
<organism evidence="5 6">
    <name type="scientific">Natrialba hulunbeirensis JCM 10989</name>
    <dbReference type="NCBI Taxonomy" id="1227493"/>
    <lineage>
        <taxon>Archaea</taxon>
        <taxon>Methanobacteriati</taxon>
        <taxon>Methanobacteriota</taxon>
        <taxon>Stenosarchaea group</taxon>
        <taxon>Halobacteria</taxon>
        <taxon>Halobacteriales</taxon>
        <taxon>Natrialbaceae</taxon>
        <taxon>Natrialba</taxon>
    </lineage>
</organism>
<feature type="region of interest" description="Disordered" evidence="3">
    <location>
        <begin position="147"/>
        <end position="191"/>
    </location>
</feature>
<feature type="region of interest" description="Disordered" evidence="3">
    <location>
        <begin position="988"/>
        <end position="1026"/>
    </location>
</feature>
<dbReference type="EMBL" id="AOIM01000013">
    <property type="protein sequence ID" value="ELY93949.1"/>
    <property type="molecule type" value="Genomic_DNA"/>
</dbReference>
<keyword evidence="2" id="KW-0804">Transcription</keyword>
<dbReference type="SUPFAM" id="SSF55785">
    <property type="entry name" value="PYP-like sensor domain (PAS domain)"/>
    <property type="match status" value="2"/>
</dbReference>
<dbReference type="InterPro" id="IPR000014">
    <property type="entry name" value="PAS"/>
</dbReference>
<name>M0A5X5_9EURY</name>
<feature type="region of interest" description="Disordered" evidence="3">
    <location>
        <begin position="286"/>
        <end position="320"/>
    </location>
</feature>
<feature type="compositionally biased region" description="Low complexity" evidence="3">
    <location>
        <begin position="925"/>
        <end position="942"/>
    </location>
</feature>
<dbReference type="Pfam" id="PF04967">
    <property type="entry name" value="HTH_10"/>
    <property type="match status" value="1"/>
</dbReference>
<dbReference type="SMART" id="SM00065">
    <property type="entry name" value="GAF"/>
    <property type="match status" value="2"/>
</dbReference>
<evidence type="ECO:0000313" key="6">
    <source>
        <dbReference type="Proteomes" id="UP000011519"/>
    </source>
</evidence>